<gene>
    <name evidence="3" type="ORF">Tco_1019035</name>
</gene>
<evidence type="ECO:0000259" key="2">
    <source>
        <dbReference type="Pfam" id="PF02721"/>
    </source>
</evidence>
<comment type="caution">
    <text evidence="3">The sequence shown here is derived from an EMBL/GenBank/DDBJ whole genome shotgun (WGS) entry which is preliminary data.</text>
</comment>
<dbReference type="Gene3D" id="2.40.50.140">
    <property type="entry name" value="Nucleic acid-binding proteins"/>
    <property type="match status" value="1"/>
</dbReference>
<organism evidence="3 4">
    <name type="scientific">Tanacetum coccineum</name>
    <dbReference type="NCBI Taxonomy" id="301880"/>
    <lineage>
        <taxon>Eukaryota</taxon>
        <taxon>Viridiplantae</taxon>
        <taxon>Streptophyta</taxon>
        <taxon>Embryophyta</taxon>
        <taxon>Tracheophyta</taxon>
        <taxon>Spermatophyta</taxon>
        <taxon>Magnoliopsida</taxon>
        <taxon>eudicotyledons</taxon>
        <taxon>Gunneridae</taxon>
        <taxon>Pentapetalae</taxon>
        <taxon>asterids</taxon>
        <taxon>campanulids</taxon>
        <taxon>Asterales</taxon>
        <taxon>Asteraceae</taxon>
        <taxon>Asteroideae</taxon>
        <taxon>Anthemideae</taxon>
        <taxon>Anthemidinae</taxon>
        <taxon>Tanacetum</taxon>
    </lineage>
</organism>
<dbReference type="Proteomes" id="UP001151760">
    <property type="component" value="Unassembled WGS sequence"/>
</dbReference>
<reference evidence="3" key="1">
    <citation type="journal article" date="2022" name="Int. J. Mol. Sci.">
        <title>Draft Genome of Tanacetum Coccineum: Genomic Comparison of Closely Related Tanacetum-Family Plants.</title>
        <authorList>
            <person name="Yamashiro T."/>
            <person name="Shiraishi A."/>
            <person name="Nakayama K."/>
            <person name="Satake H."/>
        </authorList>
    </citation>
    <scope>NUCLEOTIDE SEQUENCE</scope>
</reference>
<keyword evidence="3" id="KW-0238">DNA-binding</keyword>
<name>A0ABQ5FW95_9ASTR</name>
<dbReference type="Pfam" id="PF02721">
    <property type="entry name" value="DUF223"/>
    <property type="match status" value="1"/>
</dbReference>
<dbReference type="CDD" id="cd04480">
    <property type="entry name" value="RPA1_DBD_A_like"/>
    <property type="match status" value="1"/>
</dbReference>
<accession>A0ABQ5FW95</accession>
<sequence length="201" mass="22751">MGYRKSPNFGSSSVGSSSFGSKRGKGVEMPNNVTMIKDIEPMLDNITVQGRVISLWHGHRVNKAHNPYSLDFVFQDLQNSRIQVYIKKDFMFRFKPLFEEGKCYSISNFTIAENSGRLPLLPHKYKISFYKGTTVTRIDPIDDNVHGFILEPFNRLLDEARVYHEHEAVDVIGSVVAIGDVVLVQSSSGPKIRRTVVIEDD</sequence>
<evidence type="ECO:0000313" key="4">
    <source>
        <dbReference type="Proteomes" id="UP001151760"/>
    </source>
</evidence>
<feature type="region of interest" description="Disordered" evidence="1">
    <location>
        <begin position="1"/>
        <end position="26"/>
    </location>
</feature>
<evidence type="ECO:0000256" key="1">
    <source>
        <dbReference type="SAM" id="MobiDB-lite"/>
    </source>
</evidence>
<dbReference type="PANTHER" id="PTHR47165:SF4">
    <property type="entry name" value="OS03G0429900 PROTEIN"/>
    <property type="match status" value="1"/>
</dbReference>
<feature type="non-terminal residue" evidence="3">
    <location>
        <position position="201"/>
    </location>
</feature>
<protein>
    <submittedName>
        <fullName evidence="3">Replication protein A 70 kDa DNA-binding subunit B</fullName>
    </submittedName>
</protein>
<reference evidence="3" key="2">
    <citation type="submission" date="2022-01" db="EMBL/GenBank/DDBJ databases">
        <authorList>
            <person name="Yamashiro T."/>
            <person name="Shiraishi A."/>
            <person name="Satake H."/>
            <person name="Nakayama K."/>
        </authorList>
    </citation>
    <scope>NUCLEOTIDE SEQUENCE</scope>
</reference>
<feature type="domain" description="Replication protein A 70 kDa DNA-binding subunit B/D first OB fold" evidence="2">
    <location>
        <begin position="33"/>
        <end position="137"/>
    </location>
</feature>
<dbReference type="InterPro" id="IPR012340">
    <property type="entry name" value="NA-bd_OB-fold"/>
</dbReference>
<evidence type="ECO:0000313" key="3">
    <source>
        <dbReference type="EMBL" id="GJT67555.1"/>
    </source>
</evidence>
<proteinExistence type="predicted"/>
<dbReference type="GO" id="GO:0003677">
    <property type="term" value="F:DNA binding"/>
    <property type="evidence" value="ECO:0007669"/>
    <property type="project" value="UniProtKB-KW"/>
</dbReference>
<dbReference type="SUPFAM" id="SSF50249">
    <property type="entry name" value="Nucleic acid-binding proteins"/>
    <property type="match status" value="1"/>
</dbReference>
<dbReference type="EMBL" id="BQNB010017819">
    <property type="protein sequence ID" value="GJT67555.1"/>
    <property type="molecule type" value="Genomic_DNA"/>
</dbReference>
<feature type="compositionally biased region" description="Low complexity" evidence="1">
    <location>
        <begin position="9"/>
        <end position="21"/>
    </location>
</feature>
<dbReference type="PANTHER" id="PTHR47165">
    <property type="entry name" value="OS03G0429900 PROTEIN"/>
    <property type="match status" value="1"/>
</dbReference>
<keyword evidence="4" id="KW-1185">Reference proteome</keyword>
<dbReference type="InterPro" id="IPR003871">
    <property type="entry name" value="RFA1B/D_OB_1st"/>
</dbReference>